<dbReference type="Gene3D" id="3.40.50.2000">
    <property type="entry name" value="Glycogen Phosphorylase B"/>
    <property type="match status" value="2"/>
</dbReference>
<dbReference type="SUPFAM" id="SSF53756">
    <property type="entry name" value="UDP-Glycosyltransferase/glycogen phosphorylase"/>
    <property type="match status" value="1"/>
</dbReference>
<dbReference type="PANTHER" id="PTHR45947">
    <property type="entry name" value="SULFOQUINOVOSYL TRANSFERASE SQD2"/>
    <property type="match status" value="1"/>
</dbReference>
<dbReference type="AlphaFoldDB" id="A0A1G8SBR8"/>
<dbReference type="InterPro" id="IPR028098">
    <property type="entry name" value="Glyco_trans_4-like_N"/>
</dbReference>
<evidence type="ECO:0000313" key="4">
    <source>
        <dbReference type="Proteomes" id="UP000199225"/>
    </source>
</evidence>
<evidence type="ECO:0000313" key="3">
    <source>
        <dbReference type="EMBL" id="SDJ26657.1"/>
    </source>
</evidence>
<name>A0A1G8SBR8_9BACI</name>
<gene>
    <name evidence="3" type="ORF">SAMN04490247_1368</name>
</gene>
<dbReference type="GO" id="GO:0016757">
    <property type="term" value="F:glycosyltransferase activity"/>
    <property type="evidence" value="ECO:0007669"/>
    <property type="project" value="InterPro"/>
</dbReference>
<dbReference type="InterPro" id="IPR050194">
    <property type="entry name" value="Glycosyltransferase_grp1"/>
</dbReference>
<dbReference type="Proteomes" id="UP000199225">
    <property type="component" value="Unassembled WGS sequence"/>
</dbReference>
<organism evidence="3 4">
    <name type="scientific">Salimicrobium halophilum</name>
    <dbReference type="NCBI Taxonomy" id="86666"/>
    <lineage>
        <taxon>Bacteria</taxon>
        <taxon>Bacillati</taxon>
        <taxon>Bacillota</taxon>
        <taxon>Bacilli</taxon>
        <taxon>Bacillales</taxon>
        <taxon>Bacillaceae</taxon>
        <taxon>Salimicrobium</taxon>
    </lineage>
</organism>
<feature type="domain" description="Glycosyltransferase subfamily 4-like N-terminal" evidence="2">
    <location>
        <begin position="18"/>
        <end position="179"/>
    </location>
</feature>
<evidence type="ECO:0000259" key="1">
    <source>
        <dbReference type="Pfam" id="PF00534"/>
    </source>
</evidence>
<dbReference type="Pfam" id="PF00534">
    <property type="entry name" value="Glycos_transf_1"/>
    <property type="match status" value="1"/>
</dbReference>
<sequence length="407" mass="46227">MVTNYCQFPGETGNSRYTYLADLLTKEGFDVEVIASTFYHKTKKQRAFSGEDLKYLGYKTTLIYEPGYPKNVSVKRLYSNEVMAKNIMTYLKARKRPDLIYCPFPPIAIGRKVAAYAEKHKIPFVIDIQDLWPEAFRMVFNPPVLSNLLYKPFEKGADAVFRQADAILAVSQTYVDRAANVNKKNALEASVFLGTDLNHFDSLSETRDQLTESHQGVQVAYIGTLGSSYDINLVTDAVHLLKKKGLTNIHFVVMGDGPKRKVFEDHAKKLGISYEFTGMLPYDEMVKKLVQCDIAVNPIVKGAAQSVINKVGDYAAAGLPVLNTQENKEYRGYVDHLRIGLNCIPGDAEDLAENMERLSQDPQLRKEMGENNRRFAETHFNRRNTYEEMVQIMHRLLQESSEEKHVL</sequence>
<dbReference type="STRING" id="86666.SAMN04490247_1368"/>
<dbReference type="CDD" id="cd03794">
    <property type="entry name" value="GT4_WbuB-like"/>
    <property type="match status" value="1"/>
</dbReference>
<dbReference type="PANTHER" id="PTHR45947:SF3">
    <property type="entry name" value="SULFOQUINOVOSYL TRANSFERASE SQD2"/>
    <property type="match status" value="1"/>
</dbReference>
<dbReference type="EMBL" id="FNEV01000003">
    <property type="protein sequence ID" value="SDJ26657.1"/>
    <property type="molecule type" value="Genomic_DNA"/>
</dbReference>
<dbReference type="InterPro" id="IPR001296">
    <property type="entry name" value="Glyco_trans_1"/>
</dbReference>
<keyword evidence="4" id="KW-1185">Reference proteome</keyword>
<evidence type="ECO:0000259" key="2">
    <source>
        <dbReference type="Pfam" id="PF13439"/>
    </source>
</evidence>
<keyword evidence="3" id="KW-0808">Transferase</keyword>
<reference evidence="4" key="1">
    <citation type="submission" date="2016-10" db="EMBL/GenBank/DDBJ databases">
        <authorList>
            <person name="Varghese N."/>
            <person name="Submissions S."/>
        </authorList>
    </citation>
    <scope>NUCLEOTIDE SEQUENCE [LARGE SCALE GENOMIC DNA]</scope>
    <source>
        <strain evidence="4">DSM 4771</strain>
    </source>
</reference>
<protein>
    <submittedName>
        <fullName evidence="3">Glycosyltransferase involved in cell wall bisynthesis</fullName>
    </submittedName>
</protein>
<feature type="domain" description="Glycosyl transferase family 1" evidence="1">
    <location>
        <begin position="206"/>
        <end position="374"/>
    </location>
</feature>
<dbReference type="Pfam" id="PF13439">
    <property type="entry name" value="Glyco_transf_4"/>
    <property type="match status" value="1"/>
</dbReference>
<accession>A0A1G8SBR8</accession>
<proteinExistence type="predicted"/>